<dbReference type="PROSITE" id="PS50920">
    <property type="entry name" value="SOLCAR"/>
    <property type="match status" value="2"/>
</dbReference>
<feature type="domain" description="P/Homo B" evidence="19">
    <location>
        <begin position="873"/>
        <end position="1008"/>
    </location>
</feature>
<dbReference type="InterPro" id="IPR036852">
    <property type="entry name" value="Peptidase_S8/S53_dom_sf"/>
</dbReference>
<dbReference type="GO" id="GO:0005802">
    <property type="term" value="C:trans-Golgi network"/>
    <property type="evidence" value="ECO:0007669"/>
    <property type="project" value="TreeGrafter"/>
</dbReference>
<dbReference type="Gene3D" id="3.40.50.200">
    <property type="entry name" value="Peptidase S8/S53 domain"/>
    <property type="match status" value="1"/>
</dbReference>
<dbReference type="SUPFAM" id="SSF103506">
    <property type="entry name" value="Mitochondrial carrier"/>
    <property type="match status" value="1"/>
</dbReference>
<dbReference type="GO" id="GO:0007323">
    <property type="term" value="P:peptide pheromone maturation"/>
    <property type="evidence" value="ECO:0007669"/>
    <property type="project" value="UniProtKB-ARBA"/>
</dbReference>
<evidence type="ECO:0000256" key="6">
    <source>
        <dbReference type="ARBA" id="ARBA00022792"/>
    </source>
</evidence>
<keyword evidence="12" id="KW-0865">Zymogen</keyword>
<evidence type="ECO:0000259" key="19">
    <source>
        <dbReference type="PROSITE" id="PS51829"/>
    </source>
</evidence>
<keyword evidence="6" id="KW-0496">Mitochondrion</keyword>
<dbReference type="PANTHER" id="PTHR42884">
    <property type="entry name" value="PROPROTEIN CONVERTASE SUBTILISIN/KEXIN-RELATED"/>
    <property type="match status" value="1"/>
</dbReference>
<dbReference type="InterPro" id="IPR023395">
    <property type="entry name" value="MCP_dom_sf"/>
</dbReference>
<evidence type="ECO:0000256" key="11">
    <source>
        <dbReference type="ARBA" id="ARBA00023136"/>
    </source>
</evidence>
<feature type="repeat" description="Solcar" evidence="15">
    <location>
        <begin position="14"/>
        <end position="99"/>
    </location>
</feature>
<sequence length="1239" mass="134993">MAAKQSDVPNFTLSDYAKFFGAGALAATSTHGAVTPIDVVKTRIQVDDALKGYNMLSAGRSIVAKEGASALLTGFGPTAVGYLVQGGAKFAGYEYFKKKYISMLGGPEKAVEHRTGVYLTASASAEFFADILLCPLEATRIRLVSQRGYADGLFSAFGRMAREEGFKGFYSGFAPLLFKQVPFAVGQFSVHEAVNEVIFRAMGPERKEKLTQLESTGVELTSGVTAGAAAAVLSHPADTLLSAINKGAGDKSQGATSRMFQLAREFGPKRLLLTGLGPRLVMTCGLVGAQFVVYAQCKALTGAPPAKVALTIWPYPPCGAVPYSVRNFGGICLVTSEATTSPSKTIQLFVPPTYPLVLLKVSYRTRAPEAPQFLPPNRSPPRTSLCAARVHSPLPNMKIASLLSLAGLTTLAHGSRPTRDYDANDYYVLHLDSATTPDQVASRLGLAHEGQLGALDDHHVFRAPKVDHDIVKREISERKRRKRDLGGSDPVDGILLSKKQQARQHLFKRDVPLNQRRWNPFSSRADVKVAELAEYQETIMKQLDIQDPIFKEQWHLLNPLQPGHDVNVTGLWLEGITGKNVTVAVVDDGLDMNSDDLKPNYFAEGSWDFNDNDPEPAPVLDDDRHGTRCAGEVAAARNDVCGVGVAYDSKVAGIRILSKLISDADEAEALMYKYHDNHIYSCSWGPSDDGQTMEAPDVVIRRAMLKAIQEGRSGLGSVYVFASGNGAGQGDNCNFDGYTNSIYSITVGAVDRTGLHPYYSEECSAQLVVTYSSGSGDAIHTTDVGKNSCYKAHGGTSAAAPLAAGIFALVLQVRPDLTWRDLQYLAMDTALPIEGDEANQQNTTIGKKFSHTFGYGKIDSWALVEKAKDWKLVKPQSWYFSPWIHVKKAIPEGRDGLTVTLDVTEDMLKDSNLARVEHVTVTMNVEHSRRGDLSVDLISPDNVVSHLAVSRRSDAKDAGYVDWTFMSVAHWGESGVGKWTIIVRDTEKNSYKGKFTDWRMKLWGEAIDADKATLLPMPNPGDNDDHDKIVSTTTIAASTTKAPPATKPTLIDHPSDHPERPTKPARPSGTEEEESSSTQTSAEETSTASSSWVSWLPTFGASKKAQIWIYGAVGFIAAFCVGLGVYFWIARRRRLRNSSHNSYEFELIDEEEAPLNAGEKAPGNKPRRTRGGELYDAFAEGSDEEPFEDYRDNREPSRDRLAGDDTQHYAVGDDSDDSESDDDSSDGARAETRPLGGRR</sequence>
<evidence type="ECO:0000256" key="7">
    <source>
        <dbReference type="ARBA" id="ARBA00022801"/>
    </source>
</evidence>
<dbReference type="PANTHER" id="PTHR42884:SF14">
    <property type="entry name" value="NEUROENDOCRINE CONVERTASE 1"/>
    <property type="match status" value="1"/>
</dbReference>
<name>A0A7S8D7D4_FUSCU</name>
<gene>
    <name evidence="20" type="ORF">HYE67_005613</name>
</gene>
<dbReference type="InterPro" id="IPR023827">
    <property type="entry name" value="Peptidase_S8_Asp-AS"/>
</dbReference>
<dbReference type="SUPFAM" id="SSF49785">
    <property type="entry name" value="Galactose-binding domain-like"/>
    <property type="match status" value="1"/>
</dbReference>
<keyword evidence="5" id="KW-0732">Signal</keyword>
<dbReference type="InterPro" id="IPR008979">
    <property type="entry name" value="Galactose-bd-like_sf"/>
</dbReference>
<dbReference type="EMBL" id="CP064749">
    <property type="protein sequence ID" value="QPC63382.1"/>
    <property type="molecule type" value="Genomic_DNA"/>
</dbReference>
<dbReference type="GO" id="GO:0004252">
    <property type="term" value="F:serine-type endopeptidase activity"/>
    <property type="evidence" value="ECO:0007669"/>
    <property type="project" value="UniProtKB-UniRule"/>
</dbReference>
<evidence type="ECO:0000256" key="15">
    <source>
        <dbReference type="PROSITE-ProRule" id="PRU00282"/>
    </source>
</evidence>
<dbReference type="GO" id="GO:0016485">
    <property type="term" value="P:protein processing"/>
    <property type="evidence" value="ECO:0007669"/>
    <property type="project" value="TreeGrafter"/>
</dbReference>
<dbReference type="PROSITE" id="PS51892">
    <property type="entry name" value="SUBTILASE"/>
    <property type="match status" value="1"/>
</dbReference>
<dbReference type="AlphaFoldDB" id="A0A7S8D7D4"/>
<dbReference type="InterPro" id="IPR002884">
    <property type="entry name" value="P_dom"/>
</dbReference>
<dbReference type="InterPro" id="IPR018108">
    <property type="entry name" value="MCP_transmembrane"/>
</dbReference>
<feature type="region of interest" description="Disordered" evidence="17">
    <location>
        <begin position="1156"/>
        <end position="1239"/>
    </location>
</feature>
<keyword evidence="3 16" id="KW-0645">Protease</keyword>
<comment type="subcellular location">
    <subcellularLocation>
        <location evidence="1">Membrane</location>
        <topology evidence="1">Multi-pass membrane protein</topology>
    </subcellularLocation>
</comment>
<evidence type="ECO:0000256" key="9">
    <source>
        <dbReference type="ARBA" id="ARBA00022837"/>
    </source>
</evidence>
<evidence type="ECO:0000313" key="21">
    <source>
        <dbReference type="Proteomes" id="UP000663297"/>
    </source>
</evidence>
<dbReference type="InterPro" id="IPR023828">
    <property type="entry name" value="Peptidase_S8_Ser-AS"/>
</dbReference>
<keyword evidence="6" id="KW-0999">Mitochondrion inner membrane</keyword>
<protein>
    <recommendedName>
        <fullName evidence="19">P/Homo B domain-containing protein</fullName>
    </recommendedName>
</protein>
<dbReference type="PRINTS" id="PR00723">
    <property type="entry name" value="SUBTILISIN"/>
</dbReference>
<keyword evidence="11 15" id="KW-0472">Membrane</keyword>
<evidence type="ECO:0000256" key="8">
    <source>
        <dbReference type="ARBA" id="ARBA00022825"/>
    </source>
</evidence>
<evidence type="ECO:0000313" key="20">
    <source>
        <dbReference type="EMBL" id="QPC63382.1"/>
    </source>
</evidence>
<dbReference type="CDD" id="cd04059">
    <property type="entry name" value="Peptidases_S8_Protein_convertases_Kexins_Furin-like"/>
    <property type="match status" value="1"/>
</dbReference>
<evidence type="ECO:0000256" key="10">
    <source>
        <dbReference type="ARBA" id="ARBA00022989"/>
    </source>
</evidence>
<dbReference type="InterPro" id="IPR022398">
    <property type="entry name" value="Peptidase_S8_His-AS"/>
</dbReference>
<dbReference type="InterPro" id="IPR000209">
    <property type="entry name" value="Peptidase_S8/S53_dom"/>
</dbReference>
<feature type="active site" description="Charge relay system" evidence="14 16">
    <location>
        <position position="797"/>
    </location>
</feature>
<evidence type="ECO:0000256" key="13">
    <source>
        <dbReference type="ARBA" id="ARBA00023180"/>
    </source>
</evidence>
<dbReference type="PROSITE" id="PS00138">
    <property type="entry name" value="SUBTILASE_SER"/>
    <property type="match status" value="1"/>
</dbReference>
<evidence type="ECO:0000256" key="14">
    <source>
        <dbReference type="PIRSR" id="PIRSR615500-1"/>
    </source>
</evidence>
<dbReference type="Proteomes" id="UP000663297">
    <property type="component" value="Chromosome 3"/>
</dbReference>
<accession>A0A7S8D7D4</accession>
<dbReference type="Pfam" id="PF00153">
    <property type="entry name" value="Mito_carr"/>
    <property type="match status" value="3"/>
</dbReference>
<feature type="active site" description="Charge relay system" evidence="14 16">
    <location>
        <position position="587"/>
    </location>
</feature>
<dbReference type="GO" id="GO:0000139">
    <property type="term" value="C:Golgi membrane"/>
    <property type="evidence" value="ECO:0007669"/>
    <property type="project" value="TreeGrafter"/>
</dbReference>
<keyword evidence="13" id="KW-0325">Glycoprotein</keyword>
<feature type="compositionally biased region" description="Low complexity" evidence="17">
    <location>
        <begin position="1076"/>
        <end position="1087"/>
    </location>
</feature>
<keyword evidence="8 16" id="KW-0720">Serine protease</keyword>
<evidence type="ECO:0000256" key="16">
    <source>
        <dbReference type="PROSITE-ProRule" id="PRU01240"/>
    </source>
</evidence>
<dbReference type="PROSITE" id="PS00136">
    <property type="entry name" value="SUBTILASE_ASP"/>
    <property type="match status" value="1"/>
</dbReference>
<evidence type="ECO:0000256" key="18">
    <source>
        <dbReference type="SAM" id="Phobius"/>
    </source>
</evidence>
<dbReference type="Gene3D" id="1.50.40.10">
    <property type="entry name" value="Mitochondrial carrier domain"/>
    <property type="match status" value="1"/>
</dbReference>
<feature type="compositionally biased region" description="Basic and acidic residues" evidence="17">
    <location>
        <begin position="1053"/>
        <end position="1062"/>
    </location>
</feature>
<feature type="transmembrane region" description="Helical" evidence="18">
    <location>
        <begin position="1107"/>
        <end position="1129"/>
    </location>
</feature>
<evidence type="ECO:0000256" key="17">
    <source>
        <dbReference type="SAM" id="MobiDB-lite"/>
    </source>
</evidence>
<feature type="compositionally biased region" description="Basic and acidic residues" evidence="17">
    <location>
        <begin position="1188"/>
        <end position="1207"/>
    </location>
</feature>
<keyword evidence="10 18" id="KW-1133">Transmembrane helix</keyword>
<dbReference type="InterPro" id="IPR034182">
    <property type="entry name" value="Kexin/furin"/>
</dbReference>
<evidence type="ECO:0000256" key="5">
    <source>
        <dbReference type="ARBA" id="ARBA00022729"/>
    </source>
</evidence>
<feature type="region of interest" description="Disordered" evidence="17">
    <location>
        <begin position="1035"/>
        <end position="1087"/>
    </location>
</feature>
<evidence type="ECO:0000256" key="3">
    <source>
        <dbReference type="ARBA" id="ARBA00022670"/>
    </source>
</evidence>
<keyword evidence="7 16" id="KW-0378">Hydrolase</keyword>
<dbReference type="FunFam" id="3.40.50.200:FF:000005">
    <property type="entry name" value="Proprotein convertase subtilisin/kexin type 7"/>
    <property type="match status" value="1"/>
</dbReference>
<feature type="repeat" description="Solcar" evidence="15">
    <location>
        <begin position="113"/>
        <end position="197"/>
    </location>
</feature>
<feature type="active site" description="Charge relay system" evidence="14 16">
    <location>
        <position position="625"/>
    </location>
</feature>
<dbReference type="Pfam" id="PF00082">
    <property type="entry name" value="Peptidase_S8"/>
    <property type="match status" value="1"/>
</dbReference>
<dbReference type="FunFam" id="2.60.120.260:FF:000026">
    <property type="entry name" value="proprotein convertase subtilisin/kexin type 7"/>
    <property type="match status" value="1"/>
</dbReference>
<proteinExistence type="inferred from homology"/>
<keyword evidence="4 15" id="KW-0812">Transmembrane</keyword>
<dbReference type="PROSITE" id="PS00137">
    <property type="entry name" value="SUBTILASE_HIS"/>
    <property type="match status" value="1"/>
</dbReference>
<evidence type="ECO:0000256" key="4">
    <source>
        <dbReference type="ARBA" id="ARBA00022692"/>
    </source>
</evidence>
<dbReference type="SUPFAM" id="SSF52743">
    <property type="entry name" value="Subtilisin-like"/>
    <property type="match status" value="1"/>
</dbReference>
<dbReference type="InterPro" id="IPR015500">
    <property type="entry name" value="Peptidase_S8_subtilisin-rel"/>
</dbReference>
<keyword evidence="9" id="KW-0106">Calcium</keyword>
<feature type="compositionally biased region" description="Acidic residues" evidence="17">
    <location>
        <begin position="1213"/>
        <end position="1225"/>
    </location>
</feature>
<comment type="similarity">
    <text evidence="2">Belongs to the peptidase S8 family. Furin subfamily.</text>
</comment>
<organism evidence="20 21">
    <name type="scientific">Fusarium culmorum</name>
    <dbReference type="NCBI Taxonomy" id="5516"/>
    <lineage>
        <taxon>Eukaryota</taxon>
        <taxon>Fungi</taxon>
        <taxon>Dikarya</taxon>
        <taxon>Ascomycota</taxon>
        <taxon>Pezizomycotina</taxon>
        <taxon>Sordariomycetes</taxon>
        <taxon>Hypocreomycetidae</taxon>
        <taxon>Hypocreales</taxon>
        <taxon>Nectriaceae</taxon>
        <taxon>Fusarium</taxon>
    </lineage>
</organism>
<reference evidence="20" key="1">
    <citation type="submission" date="2020-11" db="EMBL/GenBank/DDBJ databases">
        <title>The chromosome-scale genome resource for two endophytic Fusarium species: F. culmorum and F. pseudograminearum.</title>
        <authorList>
            <person name="Yuan Z."/>
        </authorList>
    </citation>
    <scope>NUCLEOTIDE SEQUENCE</scope>
    <source>
        <strain evidence="20">Class2-1B</strain>
    </source>
</reference>
<evidence type="ECO:0000256" key="2">
    <source>
        <dbReference type="ARBA" id="ARBA00005325"/>
    </source>
</evidence>
<dbReference type="PROSITE" id="PS51829">
    <property type="entry name" value="P_HOMO_B"/>
    <property type="match status" value="1"/>
</dbReference>
<dbReference type="Gene3D" id="2.60.120.260">
    <property type="entry name" value="Galactose-binding domain-like"/>
    <property type="match status" value="1"/>
</dbReference>
<evidence type="ECO:0000256" key="12">
    <source>
        <dbReference type="ARBA" id="ARBA00023145"/>
    </source>
</evidence>
<dbReference type="Pfam" id="PF01483">
    <property type="entry name" value="P_proprotein"/>
    <property type="match status" value="1"/>
</dbReference>
<evidence type="ECO:0000256" key="1">
    <source>
        <dbReference type="ARBA" id="ARBA00004141"/>
    </source>
</evidence>
<feature type="compositionally biased region" description="Low complexity" evidence="17">
    <location>
        <begin position="1035"/>
        <end position="1049"/>
    </location>
</feature>